<protein>
    <submittedName>
        <fullName evidence="1">Uncharacterized protein</fullName>
    </submittedName>
</protein>
<proteinExistence type="predicted"/>
<sequence>MPFQHLLRKFLLPNIISVLWARYFKSIFSVLTIETGLPSSTVKYLKENNQATKKVFAFMIKSAGGSAYFKNVYNCFQLNDYFVVPNLPKTFLDLIFYVQTLKRLEYKGSLKLEIEEVDMLFFSCFYAYSLFNFIYKYDVEKYCLFNAPNPRVSTFIGRMLNSLETAIDVEV</sequence>
<dbReference type="EMBL" id="HACA01016966">
    <property type="protein sequence ID" value="CDW34327.1"/>
    <property type="molecule type" value="Transcribed_RNA"/>
</dbReference>
<accession>A0A0K2U8N9</accession>
<reference evidence="1" key="1">
    <citation type="submission" date="2014-05" db="EMBL/GenBank/DDBJ databases">
        <authorList>
            <person name="Chronopoulou M."/>
        </authorList>
    </citation>
    <scope>NUCLEOTIDE SEQUENCE</scope>
    <source>
        <tissue evidence="1">Whole organism</tissue>
    </source>
</reference>
<organism evidence="1">
    <name type="scientific">Lepeophtheirus salmonis</name>
    <name type="common">Salmon louse</name>
    <name type="synonym">Caligus salmonis</name>
    <dbReference type="NCBI Taxonomy" id="72036"/>
    <lineage>
        <taxon>Eukaryota</taxon>
        <taxon>Metazoa</taxon>
        <taxon>Ecdysozoa</taxon>
        <taxon>Arthropoda</taxon>
        <taxon>Crustacea</taxon>
        <taxon>Multicrustacea</taxon>
        <taxon>Hexanauplia</taxon>
        <taxon>Copepoda</taxon>
        <taxon>Siphonostomatoida</taxon>
        <taxon>Caligidae</taxon>
        <taxon>Lepeophtheirus</taxon>
    </lineage>
</organism>
<dbReference type="AlphaFoldDB" id="A0A0K2U8N9"/>
<evidence type="ECO:0000313" key="1">
    <source>
        <dbReference type="EMBL" id="CDW34327.1"/>
    </source>
</evidence>
<name>A0A0K2U8N9_LEPSM</name>